<evidence type="ECO:0000313" key="2">
    <source>
        <dbReference type="EMBL" id="UFZ05596.1"/>
    </source>
</evidence>
<protein>
    <submittedName>
        <fullName evidence="2">Uncharacterized protein</fullName>
    </submittedName>
</protein>
<organism evidence="2 3">
    <name type="scientific">Bradyrhizobium ontarionense</name>
    <dbReference type="NCBI Taxonomy" id="2898149"/>
    <lineage>
        <taxon>Bacteria</taxon>
        <taxon>Pseudomonadati</taxon>
        <taxon>Pseudomonadota</taxon>
        <taxon>Alphaproteobacteria</taxon>
        <taxon>Hyphomicrobiales</taxon>
        <taxon>Nitrobacteraceae</taxon>
        <taxon>Bradyrhizobium</taxon>
    </lineage>
</organism>
<feature type="compositionally biased region" description="Basic and acidic residues" evidence="1">
    <location>
        <begin position="39"/>
        <end position="61"/>
    </location>
</feature>
<evidence type="ECO:0000313" key="3">
    <source>
        <dbReference type="Proteomes" id="UP001431010"/>
    </source>
</evidence>
<keyword evidence="3" id="KW-1185">Reference proteome</keyword>
<accession>A0ABY3RDY7</accession>
<sequence length="145" mass="16238">MVDIDLLKASLPHTQESTTVRYIRAVAATRSRRRPRRASSRERAEVQMEKFDASDPAEREADPFRKQVAELLLSMRQNSDFRALSISEQAFSFTVGTSMGMMGACLCCFDQGSHDQVMDVIRSYLPTARLQAEAIIATFKTEGTA</sequence>
<dbReference type="RefSeq" id="WP_231323865.1">
    <property type="nucleotide sequence ID" value="NZ_CP088156.1"/>
</dbReference>
<dbReference type="Proteomes" id="UP001431010">
    <property type="component" value="Chromosome"/>
</dbReference>
<name>A0ABY3RDY7_9BRAD</name>
<gene>
    <name evidence="2" type="ORF">LQG66_04580</name>
</gene>
<dbReference type="EMBL" id="CP088156">
    <property type="protein sequence ID" value="UFZ05596.1"/>
    <property type="molecule type" value="Genomic_DNA"/>
</dbReference>
<proteinExistence type="predicted"/>
<reference evidence="2" key="1">
    <citation type="journal article" date="2024" name="Antonie Van Leeuwenhoek">
        <title>Bradyrhizobium ontarionense sp. nov., a novel bacterial symbiont isolated from Aeschynomene indica (Indian jointvetch), harbours photosynthesis, nitrogen fixation and nitrous oxide (N2O) reductase genes.</title>
        <authorList>
            <person name="Bromfield E.S.P."/>
            <person name="Cloutier S."/>
        </authorList>
    </citation>
    <scope>NUCLEOTIDE SEQUENCE</scope>
    <source>
        <strain evidence="2">A19</strain>
    </source>
</reference>
<feature type="region of interest" description="Disordered" evidence="1">
    <location>
        <begin position="31"/>
        <end position="61"/>
    </location>
</feature>
<evidence type="ECO:0000256" key="1">
    <source>
        <dbReference type="SAM" id="MobiDB-lite"/>
    </source>
</evidence>